<accession>D2R926</accession>
<gene>
    <name evidence="7" type="ordered locus">Psta_1174</name>
</gene>
<dbReference type="InterPro" id="IPR009056">
    <property type="entry name" value="Cyt_c-like_dom"/>
</dbReference>
<dbReference type="SUPFAM" id="SSF46626">
    <property type="entry name" value="Cytochrome c"/>
    <property type="match status" value="1"/>
</dbReference>
<dbReference type="Pfam" id="PF07624">
    <property type="entry name" value="PSD2"/>
    <property type="match status" value="1"/>
</dbReference>
<dbReference type="EMBL" id="CP001848">
    <property type="protein sequence ID" value="ADB15853.1"/>
    <property type="molecule type" value="Genomic_DNA"/>
</dbReference>
<evidence type="ECO:0000256" key="2">
    <source>
        <dbReference type="ARBA" id="ARBA00022723"/>
    </source>
</evidence>
<dbReference type="Pfam" id="PF07631">
    <property type="entry name" value="PSD4"/>
    <property type="match status" value="1"/>
</dbReference>
<keyword evidence="8" id="KW-1185">Reference proteome</keyword>
<keyword evidence="1 4" id="KW-0349">Heme</keyword>
<sequence precursor="true">MNFRASISAVIAFLFCAGLALHHCSTWTTKSAVADEPSKPVAGKESGASSIAAGLPGYKQRVSPFFNTYCATCHGPEKSKAGLSVLALNGDLAAGEDLDQWESVLEMLEAGEMPPIDERQPIKAEVDAVKHWIESGMRDYVQQAKAVQREPKTRRLTNVEYENTLSDLLGFELAVIDELPEDPAHNYHFNNNAELMRLGPEQLDRYLEIARKAMRSAIVDPEQPTVIKARSEWKPSVSKNGTAANEISACVNKFSGPPQRKIGITGAPISGEFRIRMSAAALLVPGCDEVPLEVSIGMPIDGDHNEKPYRVVAVAYLTNSPDEPKVYEFRGRIENFPYATASDKKNGSVVHRRELRTQIIYDDGTPNNGAVFSEEQQRLSMLRAAIDWIEFEAPVFEVWPPKHHTDILFESPLKQSDEPAYVRAVLERFMSRAYRRPATDDEVERFVKVYLLTRPTVDTLEEAIRETLALVLVAPRFLYHTEWDAATDDHYAIASRLSYFLWASMPDQELLDLAAKKELNVPEVIEQQVLRMLADEKSQSFVEDFTLQWLSIKKSLTVPINRDLYPQFLSLRAIGETAGTELPYRPAIRDYMMQETVGFVGQLIRENKSVLNVVDSDFAYLNERLAAHYGVDGVRGMKMRSVPIKPEHHLGGLLTHGSVLIGNGTGTAPHPIYRAVWLREAILGDTVAPPPSEVPALSDSAGDSLEKALSIAQLLAKHRNVQSCNDCHFRLDPWGIPFEEYSAIGQFQPKVPKDGTRVRPFDASFQDRASYAQYLDSINVVEVSAKARVPHGPEVNGLRELKDYLLQERKDEIVQNVIRRLLTYGIGRNLTYHDRFAVQQLFHEAQTKGLGIRDIIVSICKSEVFRESASKKKD</sequence>
<dbReference type="Pfam" id="PF07627">
    <property type="entry name" value="PSCyt3"/>
    <property type="match status" value="1"/>
</dbReference>
<dbReference type="OrthoDB" id="175242at2"/>
<dbReference type="InterPro" id="IPR011429">
    <property type="entry name" value="Cyt_c_Planctomycete-type"/>
</dbReference>
<dbReference type="GO" id="GO:0046872">
    <property type="term" value="F:metal ion binding"/>
    <property type="evidence" value="ECO:0007669"/>
    <property type="project" value="UniProtKB-KW"/>
</dbReference>
<evidence type="ECO:0000256" key="1">
    <source>
        <dbReference type="ARBA" id="ARBA00022617"/>
    </source>
</evidence>
<dbReference type="InterPro" id="IPR011478">
    <property type="entry name" value="DUF1585"/>
</dbReference>
<evidence type="ECO:0000256" key="3">
    <source>
        <dbReference type="ARBA" id="ARBA00023004"/>
    </source>
</evidence>
<evidence type="ECO:0000256" key="4">
    <source>
        <dbReference type="PROSITE-ProRule" id="PRU00433"/>
    </source>
</evidence>
<dbReference type="STRING" id="530564.Psta_1174"/>
<keyword evidence="2 4" id="KW-0479">Metal-binding</keyword>
<evidence type="ECO:0000313" key="7">
    <source>
        <dbReference type="EMBL" id="ADB15853.1"/>
    </source>
</evidence>
<evidence type="ECO:0000313" key="8">
    <source>
        <dbReference type="Proteomes" id="UP000001887"/>
    </source>
</evidence>
<dbReference type="PROSITE" id="PS51007">
    <property type="entry name" value="CYTC"/>
    <property type="match status" value="1"/>
</dbReference>
<dbReference type="InterPro" id="IPR013042">
    <property type="entry name" value="DUF1592"/>
</dbReference>
<dbReference type="InterPro" id="IPR030476">
    <property type="entry name" value="Pentaxin_CS"/>
</dbReference>
<evidence type="ECO:0000256" key="5">
    <source>
        <dbReference type="SAM" id="SignalP"/>
    </source>
</evidence>
<proteinExistence type="predicted"/>
<dbReference type="InterPro" id="IPR013036">
    <property type="entry name" value="DUF1587"/>
</dbReference>
<name>D2R926_PIRSD</name>
<keyword evidence="5" id="KW-0732">Signal</keyword>
<dbReference type="Proteomes" id="UP000001887">
    <property type="component" value="Chromosome"/>
</dbReference>
<feature type="signal peptide" evidence="5">
    <location>
        <begin position="1"/>
        <end position="22"/>
    </location>
</feature>
<dbReference type="GO" id="GO:0009055">
    <property type="term" value="F:electron transfer activity"/>
    <property type="evidence" value="ECO:0007669"/>
    <property type="project" value="InterPro"/>
</dbReference>
<dbReference type="PROSITE" id="PS00289">
    <property type="entry name" value="PTX_1"/>
    <property type="match status" value="1"/>
</dbReference>
<dbReference type="KEGG" id="psl:Psta_1174"/>
<organism evidence="7 8">
    <name type="scientific">Pirellula staleyi (strain ATCC 27377 / DSM 6068 / ICPB 4128)</name>
    <name type="common">Pirella staleyi</name>
    <dbReference type="NCBI Taxonomy" id="530564"/>
    <lineage>
        <taxon>Bacteria</taxon>
        <taxon>Pseudomonadati</taxon>
        <taxon>Planctomycetota</taxon>
        <taxon>Planctomycetia</taxon>
        <taxon>Pirellulales</taxon>
        <taxon>Pirellulaceae</taxon>
        <taxon>Pirellula</taxon>
    </lineage>
</organism>
<dbReference type="Pfam" id="PF07637">
    <property type="entry name" value="PSD5"/>
    <property type="match status" value="1"/>
</dbReference>
<dbReference type="eggNOG" id="COG2010">
    <property type="taxonomic scope" value="Bacteria"/>
</dbReference>
<feature type="chain" id="PRO_5003034793" description="Cytochrome c domain-containing protein" evidence="5">
    <location>
        <begin position="23"/>
        <end position="874"/>
    </location>
</feature>
<dbReference type="AlphaFoldDB" id="D2R926"/>
<reference evidence="7 8" key="1">
    <citation type="journal article" date="2009" name="Stand. Genomic Sci.">
        <title>Complete genome sequence of Pirellula staleyi type strain (ATCC 27377).</title>
        <authorList>
            <person name="Clum A."/>
            <person name="Tindall B.J."/>
            <person name="Sikorski J."/>
            <person name="Ivanova N."/>
            <person name="Mavrommatis K."/>
            <person name="Lucas S."/>
            <person name="Glavina del Rio T."/>
            <person name="Nolan M."/>
            <person name="Chen F."/>
            <person name="Tice H."/>
            <person name="Pitluck S."/>
            <person name="Cheng J.F."/>
            <person name="Chertkov O."/>
            <person name="Brettin T."/>
            <person name="Han C."/>
            <person name="Detter J.C."/>
            <person name="Kuske C."/>
            <person name="Bruce D."/>
            <person name="Goodwin L."/>
            <person name="Ovchinikova G."/>
            <person name="Pati A."/>
            <person name="Mikhailova N."/>
            <person name="Chen A."/>
            <person name="Palaniappan K."/>
            <person name="Land M."/>
            <person name="Hauser L."/>
            <person name="Chang Y.J."/>
            <person name="Jeffries C.D."/>
            <person name="Chain P."/>
            <person name="Rohde M."/>
            <person name="Goker M."/>
            <person name="Bristow J."/>
            <person name="Eisen J.A."/>
            <person name="Markowitz V."/>
            <person name="Hugenholtz P."/>
            <person name="Kyrpides N.C."/>
            <person name="Klenk H.P."/>
            <person name="Lapidus A."/>
        </authorList>
    </citation>
    <scope>NUCLEOTIDE SEQUENCE [LARGE SCALE GENOMIC DNA]</scope>
    <source>
        <strain evidence="8">ATCC 27377 / DSM 6068 / ICPB 4128</strain>
    </source>
</reference>
<evidence type="ECO:0000259" key="6">
    <source>
        <dbReference type="PROSITE" id="PS51007"/>
    </source>
</evidence>
<dbReference type="HOGENOM" id="CLU_007458_0_0_0"/>
<keyword evidence="3 4" id="KW-0408">Iron</keyword>
<feature type="domain" description="Cytochrome c" evidence="6">
    <location>
        <begin position="49"/>
        <end position="137"/>
    </location>
</feature>
<dbReference type="Pfam" id="PF07626">
    <property type="entry name" value="PSD3"/>
    <property type="match status" value="1"/>
</dbReference>
<dbReference type="InterPro" id="IPR013039">
    <property type="entry name" value="DUF1588"/>
</dbReference>
<dbReference type="InterPro" id="IPR036909">
    <property type="entry name" value="Cyt_c-like_dom_sf"/>
</dbReference>
<protein>
    <recommendedName>
        <fullName evidence="6">Cytochrome c domain-containing protein</fullName>
    </recommendedName>
</protein>
<dbReference type="GO" id="GO:0020037">
    <property type="term" value="F:heme binding"/>
    <property type="evidence" value="ECO:0007669"/>
    <property type="project" value="InterPro"/>
</dbReference>
<dbReference type="Pfam" id="PF07635">
    <property type="entry name" value="PSCyt1"/>
    <property type="match status" value="1"/>
</dbReference>
<dbReference type="InterPro" id="IPR013043">
    <property type="entry name" value="DUF1595"/>
</dbReference>